<dbReference type="GO" id="GO:0005524">
    <property type="term" value="F:ATP binding"/>
    <property type="evidence" value="ECO:0007669"/>
    <property type="project" value="UniProtKB-KW"/>
</dbReference>
<dbReference type="InterPro" id="IPR017871">
    <property type="entry name" value="ABC_transporter-like_CS"/>
</dbReference>
<dbReference type="SUPFAM" id="SSF52540">
    <property type="entry name" value="P-loop containing nucleoside triphosphate hydrolases"/>
    <property type="match status" value="1"/>
</dbReference>
<keyword evidence="6" id="KW-1185">Reference proteome</keyword>
<evidence type="ECO:0000313" key="5">
    <source>
        <dbReference type="EMBL" id="SFZ77776.1"/>
    </source>
</evidence>
<dbReference type="PANTHER" id="PTHR42794">
    <property type="entry name" value="HEMIN IMPORT ATP-BINDING PROTEIN HMUV"/>
    <property type="match status" value="1"/>
</dbReference>
<evidence type="ECO:0000256" key="3">
    <source>
        <dbReference type="ARBA" id="ARBA00022840"/>
    </source>
</evidence>
<dbReference type="AlphaFoldDB" id="A0A1K2HLT3"/>
<evidence type="ECO:0000256" key="1">
    <source>
        <dbReference type="ARBA" id="ARBA00022475"/>
    </source>
</evidence>
<keyword evidence="1" id="KW-1003">Cell membrane</keyword>
<dbReference type="Gene3D" id="3.40.50.300">
    <property type="entry name" value="P-loop containing nucleotide triphosphate hydrolases"/>
    <property type="match status" value="1"/>
</dbReference>
<keyword evidence="1" id="KW-0472">Membrane</keyword>
<dbReference type="SMART" id="SM00382">
    <property type="entry name" value="AAA"/>
    <property type="match status" value="1"/>
</dbReference>
<accession>A0A1K2HLT3</accession>
<dbReference type="PROSITE" id="PS00211">
    <property type="entry name" value="ABC_TRANSPORTER_1"/>
    <property type="match status" value="1"/>
</dbReference>
<dbReference type="GO" id="GO:0016887">
    <property type="term" value="F:ATP hydrolysis activity"/>
    <property type="evidence" value="ECO:0007669"/>
    <property type="project" value="InterPro"/>
</dbReference>
<evidence type="ECO:0000313" key="6">
    <source>
        <dbReference type="Proteomes" id="UP000186513"/>
    </source>
</evidence>
<dbReference type="PANTHER" id="PTHR42794:SF2">
    <property type="entry name" value="ABC TRANSPORTER ATP-BINDING PROTEIN"/>
    <property type="match status" value="1"/>
</dbReference>
<protein>
    <submittedName>
        <fullName evidence="5">Iron complex transport system ATP-binding protein</fullName>
    </submittedName>
</protein>
<proteinExistence type="predicted"/>
<dbReference type="InterPro" id="IPR003439">
    <property type="entry name" value="ABC_transporter-like_ATP-bd"/>
</dbReference>
<dbReference type="InterPro" id="IPR027417">
    <property type="entry name" value="P-loop_NTPase"/>
</dbReference>
<dbReference type="Pfam" id="PF00005">
    <property type="entry name" value="ABC_tran"/>
    <property type="match status" value="1"/>
</dbReference>
<keyword evidence="3 5" id="KW-0067">ATP-binding</keyword>
<keyword evidence="2" id="KW-0547">Nucleotide-binding</keyword>
<dbReference type="PROSITE" id="PS50893">
    <property type="entry name" value="ABC_TRANSPORTER_2"/>
    <property type="match status" value="1"/>
</dbReference>
<dbReference type="RefSeq" id="WP_072429088.1">
    <property type="nucleotide sequence ID" value="NZ_FPKR01000010.1"/>
</dbReference>
<feature type="domain" description="ABC transporter" evidence="4">
    <location>
        <begin position="3"/>
        <end position="235"/>
    </location>
</feature>
<dbReference type="OrthoDB" id="5296765at2"/>
<evidence type="ECO:0000256" key="2">
    <source>
        <dbReference type="ARBA" id="ARBA00022741"/>
    </source>
</evidence>
<name>A0A1K2HLT3_9NEIS</name>
<organism evidence="5 6">
    <name type="scientific">Chitinimonas taiwanensis DSM 18899</name>
    <dbReference type="NCBI Taxonomy" id="1121279"/>
    <lineage>
        <taxon>Bacteria</taxon>
        <taxon>Pseudomonadati</taxon>
        <taxon>Pseudomonadota</taxon>
        <taxon>Betaproteobacteria</taxon>
        <taxon>Neisseriales</taxon>
        <taxon>Chitinibacteraceae</taxon>
        <taxon>Chitinimonas</taxon>
    </lineage>
</organism>
<dbReference type="InterPro" id="IPR003593">
    <property type="entry name" value="AAA+_ATPase"/>
</dbReference>
<sequence>MSLQLDNLSVRRGGQTVLDGLSLPPLPAGSLTALIGPNGAGKSTLIHALAGLVPFQGEASLQGVSLRQLPPAERARRVGLLPQALPQGSGLSVYEFLLGGLRAAGASAREAEQASEAMLAELGLLPLALKRMDTLSGGQRQMVALAQALARRPGLLLLDEPNSALDLHWQLTMLDAVQRVVAERQAVALLALHDLNLALRSCARVIVLAGGRCRADGPPQQVLSPSLLAEVYGVLGRIEHSSRGEALFVLERLPS</sequence>
<dbReference type="STRING" id="1121279.SAMN02745887_02580"/>
<dbReference type="CDD" id="cd03214">
    <property type="entry name" value="ABC_Iron-Siderophores_B12_Hemin"/>
    <property type="match status" value="1"/>
</dbReference>
<gene>
    <name evidence="5" type="ORF">SAMN02745887_02580</name>
</gene>
<dbReference type="EMBL" id="FPKR01000010">
    <property type="protein sequence ID" value="SFZ77776.1"/>
    <property type="molecule type" value="Genomic_DNA"/>
</dbReference>
<dbReference type="Proteomes" id="UP000186513">
    <property type="component" value="Unassembled WGS sequence"/>
</dbReference>
<reference evidence="5 6" key="1">
    <citation type="submission" date="2016-11" db="EMBL/GenBank/DDBJ databases">
        <authorList>
            <person name="Jaros S."/>
            <person name="Januszkiewicz K."/>
            <person name="Wedrychowicz H."/>
        </authorList>
    </citation>
    <scope>NUCLEOTIDE SEQUENCE [LARGE SCALE GENOMIC DNA]</scope>
    <source>
        <strain evidence="5 6">DSM 18899</strain>
    </source>
</reference>
<evidence type="ECO:0000259" key="4">
    <source>
        <dbReference type="PROSITE" id="PS50893"/>
    </source>
</evidence>